<gene>
    <name evidence="5" type="ORF">SCLCIDRAFT_1211210</name>
</gene>
<dbReference type="EMBL" id="KN822017">
    <property type="protein sequence ID" value="KIM66454.1"/>
    <property type="molecule type" value="Genomic_DNA"/>
</dbReference>
<keyword evidence="4" id="KW-0812">Transmembrane</keyword>
<reference evidence="6" key="2">
    <citation type="submission" date="2015-01" db="EMBL/GenBank/DDBJ databases">
        <title>Evolutionary Origins and Diversification of the Mycorrhizal Mutualists.</title>
        <authorList>
            <consortium name="DOE Joint Genome Institute"/>
            <consortium name="Mycorrhizal Genomics Consortium"/>
            <person name="Kohler A."/>
            <person name="Kuo A."/>
            <person name="Nagy L.G."/>
            <person name="Floudas D."/>
            <person name="Copeland A."/>
            <person name="Barry K.W."/>
            <person name="Cichocki N."/>
            <person name="Veneault-Fourrey C."/>
            <person name="LaButti K."/>
            <person name="Lindquist E.A."/>
            <person name="Lipzen A."/>
            <person name="Lundell T."/>
            <person name="Morin E."/>
            <person name="Murat C."/>
            <person name="Riley R."/>
            <person name="Ohm R."/>
            <person name="Sun H."/>
            <person name="Tunlid A."/>
            <person name="Henrissat B."/>
            <person name="Grigoriev I.V."/>
            <person name="Hibbett D.S."/>
            <person name="Martin F."/>
        </authorList>
    </citation>
    <scope>NUCLEOTIDE SEQUENCE [LARGE SCALE GENOMIC DNA]</scope>
    <source>
        <strain evidence="6">Foug A</strain>
    </source>
</reference>
<evidence type="ECO:0000313" key="5">
    <source>
        <dbReference type="EMBL" id="KIM66454.1"/>
    </source>
</evidence>
<evidence type="ECO:0000256" key="4">
    <source>
        <dbReference type="SAM" id="Phobius"/>
    </source>
</evidence>
<dbReference type="Gene3D" id="3.40.50.11350">
    <property type="match status" value="1"/>
</dbReference>
<dbReference type="Pfam" id="PF10250">
    <property type="entry name" value="O-FucT"/>
    <property type="match status" value="1"/>
</dbReference>
<name>A0A0C3EDQ5_9AGAM</name>
<reference evidence="5 6" key="1">
    <citation type="submission" date="2014-04" db="EMBL/GenBank/DDBJ databases">
        <authorList>
            <consortium name="DOE Joint Genome Institute"/>
            <person name="Kuo A."/>
            <person name="Kohler A."/>
            <person name="Nagy L.G."/>
            <person name="Floudas D."/>
            <person name="Copeland A."/>
            <person name="Barry K.W."/>
            <person name="Cichocki N."/>
            <person name="Veneault-Fourrey C."/>
            <person name="LaButti K."/>
            <person name="Lindquist E.A."/>
            <person name="Lipzen A."/>
            <person name="Lundell T."/>
            <person name="Morin E."/>
            <person name="Murat C."/>
            <person name="Sun H."/>
            <person name="Tunlid A."/>
            <person name="Henrissat B."/>
            <person name="Grigoriev I.V."/>
            <person name="Hibbett D.S."/>
            <person name="Martin F."/>
            <person name="Nordberg H.P."/>
            <person name="Cantor M.N."/>
            <person name="Hua S.X."/>
        </authorList>
    </citation>
    <scope>NUCLEOTIDE SEQUENCE [LARGE SCALE GENOMIC DNA]</scope>
    <source>
        <strain evidence="5 6">Foug A</strain>
    </source>
</reference>
<dbReference type="Proteomes" id="UP000053989">
    <property type="component" value="Unassembled WGS sequence"/>
</dbReference>
<sequence>MKSLVEWVPRRFLPGQLHSKAHYAVLSTVDPRLPFSSSRPEQPPRNRRPLRHAWFWRPFTVRNILCSLAFAPICILGAILLQGIPPTYQDIRTFEQRLPQHSISAWSSVDGVHYHHPRYLRFPGHLWGHGLNNVLQEALLMSYLAYVSNMSFVFEDYTWSRTFLPWAVQDLALRPARIPLNAIISGPTAGGPMPKGSQSPMAVSAEFYQSICSGPDVQPYVLSSANAPNDANGDVIIDWWSQQLGSVQERCIEVDSTAHALFDRFLFGGPRILSLWESLTSSPILTEFAWSPLVQSAVARNFALLQPDTAKDIYTTPAPHLTLRGLAAVHLRRGDYKRHCPNLAKWGAEFMGFNQHPSLPDRFDPSPYADDFAIKEEYYLAHCLPTTEQVVARLRTVRREHHTQCGEMLRRVYVLSNEWAWSLEELKSALEEDGWEDVVTSTDLQMDAAQYYVGMAVDMAIAEKAEVFVGNGFSSLSSNVVMLRMAKGMDVRSNRFL</sequence>
<dbReference type="STRING" id="1036808.A0A0C3EDQ5"/>
<dbReference type="InterPro" id="IPR019378">
    <property type="entry name" value="GDP-Fuc_O-FucTrfase"/>
</dbReference>
<feature type="transmembrane region" description="Helical" evidence="4">
    <location>
        <begin position="64"/>
        <end position="84"/>
    </location>
</feature>
<organism evidence="5 6">
    <name type="scientific">Scleroderma citrinum Foug A</name>
    <dbReference type="NCBI Taxonomy" id="1036808"/>
    <lineage>
        <taxon>Eukaryota</taxon>
        <taxon>Fungi</taxon>
        <taxon>Dikarya</taxon>
        <taxon>Basidiomycota</taxon>
        <taxon>Agaricomycotina</taxon>
        <taxon>Agaricomycetes</taxon>
        <taxon>Agaricomycetidae</taxon>
        <taxon>Boletales</taxon>
        <taxon>Sclerodermatineae</taxon>
        <taxon>Sclerodermataceae</taxon>
        <taxon>Scleroderma</taxon>
    </lineage>
</organism>
<dbReference type="CDD" id="cd11296">
    <property type="entry name" value="O-FucT_like"/>
    <property type="match status" value="1"/>
</dbReference>
<dbReference type="HOGENOM" id="CLU_014826_0_0_1"/>
<evidence type="ECO:0000313" key="6">
    <source>
        <dbReference type="Proteomes" id="UP000053989"/>
    </source>
</evidence>
<dbReference type="GO" id="GO:0006004">
    <property type="term" value="P:fucose metabolic process"/>
    <property type="evidence" value="ECO:0007669"/>
    <property type="project" value="UniProtKB-KW"/>
</dbReference>
<evidence type="ECO:0000256" key="1">
    <source>
        <dbReference type="ARBA" id="ARBA00022679"/>
    </source>
</evidence>
<dbReference type="AlphaFoldDB" id="A0A0C3EDQ5"/>
<protein>
    <submittedName>
        <fullName evidence="5">Uncharacterized protein</fullName>
    </submittedName>
</protein>
<dbReference type="InParanoid" id="A0A0C3EDQ5"/>
<accession>A0A0C3EDQ5</accession>
<keyword evidence="4" id="KW-0472">Membrane</keyword>
<dbReference type="OrthoDB" id="2559662at2759"/>
<keyword evidence="6" id="KW-1185">Reference proteome</keyword>
<keyword evidence="3" id="KW-0119">Carbohydrate metabolism</keyword>
<proteinExistence type="predicted"/>
<keyword evidence="2" id="KW-0294">Fucose metabolism</keyword>
<dbReference type="GO" id="GO:0016740">
    <property type="term" value="F:transferase activity"/>
    <property type="evidence" value="ECO:0007669"/>
    <property type="project" value="UniProtKB-KW"/>
</dbReference>
<keyword evidence="4" id="KW-1133">Transmembrane helix</keyword>
<evidence type="ECO:0000256" key="2">
    <source>
        <dbReference type="ARBA" id="ARBA00023253"/>
    </source>
</evidence>
<evidence type="ECO:0000256" key="3">
    <source>
        <dbReference type="ARBA" id="ARBA00023277"/>
    </source>
</evidence>
<keyword evidence="1" id="KW-0808">Transferase</keyword>